<reference evidence="2" key="1">
    <citation type="submission" date="2021-05" db="EMBL/GenBank/DDBJ databases">
        <title>The genome of the haptophyte Pavlova lutheri (Diacronema luteri, Pavlovales) - a model for lipid biosynthesis in eukaryotic algae.</title>
        <authorList>
            <person name="Hulatt C.J."/>
            <person name="Posewitz M.C."/>
        </authorList>
    </citation>
    <scope>NUCLEOTIDE SEQUENCE</scope>
    <source>
        <strain evidence="2">NIVA-4/92</strain>
    </source>
</reference>
<organism evidence="2 3">
    <name type="scientific">Diacronema lutheri</name>
    <name type="common">Unicellular marine alga</name>
    <name type="synonym">Monochrysis lutheri</name>
    <dbReference type="NCBI Taxonomy" id="2081491"/>
    <lineage>
        <taxon>Eukaryota</taxon>
        <taxon>Haptista</taxon>
        <taxon>Haptophyta</taxon>
        <taxon>Pavlovophyceae</taxon>
        <taxon>Pavlovales</taxon>
        <taxon>Pavlovaceae</taxon>
        <taxon>Diacronema</taxon>
    </lineage>
</organism>
<dbReference type="EMBL" id="JAGTXO010000037">
    <property type="protein sequence ID" value="KAG8459796.1"/>
    <property type="molecule type" value="Genomic_DNA"/>
</dbReference>
<gene>
    <name evidence="2" type="ORF">KFE25_014359</name>
</gene>
<protein>
    <submittedName>
        <fullName evidence="2">Uncharacterized protein</fullName>
    </submittedName>
</protein>
<keyword evidence="3" id="KW-1185">Reference proteome</keyword>
<evidence type="ECO:0000313" key="2">
    <source>
        <dbReference type="EMBL" id="KAG8459796.1"/>
    </source>
</evidence>
<evidence type="ECO:0000313" key="3">
    <source>
        <dbReference type="Proteomes" id="UP000751190"/>
    </source>
</evidence>
<name>A0A8J5X713_DIALT</name>
<proteinExistence type="predicted"/>
<feature type="region of interest" description="Disordered" evidence="1">
    <location>
        <begin position="180"/>
        <end position="205"/>
    </location>
</feature>
<feature type="compositionally biased region" description="Low complexity" evidence="1">
    <location>
        <begin position="114"/>
        <end position="123"/>
    </location>
</feature>
<evidence type="ECO:0000256" key="1">
    <source>
        <dbReference type="SAM" id="MobiDB-lite"/>
    </source>
</evidence>
<sequence length="242" mass="25470">MASTTFYIPYDHVGSRAFYERVGRDREFPRGINGPIFSRGASGGGNANGIIFWSDVLLADRPSSPRVPAGCTPILLNSPRAANPPVAPSAEMPPPPPQPHMPGGARARAQLTVRSPRAAAAPSERVISPVHSVVPRHGLPERPPSSTSAKRLATAPPGGALPTLSDDALASHVRSCRSSLGGTEAAGASVAERLHPPRARLSPRTPPARLAFYNDVSGWVPAGGVDFSPTVNFKIYNPLAYR</sequence>
<feature type="region of interest" description="Disordered" evidence="1">
    <location>
        <begin position="80"/>
        <end position="163"/>
    </location>
</feature>
<comment type="caution">
    <text evidence="2">The sequence shown here is derived from an EMBL/GenBank/DDBJ whole genome shotgun (WGS) entry which is preliminary data.</text>
</comment>
<accession>A0A8J5X713</accession>
<dbReference type="Proteomes" id="UP000751190">
    <property type="component" value="Unassembled WGS sequence"/>
</dbReference>
<dbReference type="AlphaFoldDB" id="A0A8J5X713"/>
<feature type="compositionally biased region" description="Pro residues" evidence="1">
    <location>
        <begin position="85"/>
        <end position="100"/>
    </location>
</feature>